<name>A0A8S4Q5U2_OWEFU</name>
<dbReference type="GO" id="GO:0033204">
    <property type="term" value="F:ribonuclease P RNA binding"/>
    <property type="evidence" value="ECO:0007669"/>
    <property type="project" value="InterPro"/>
</dbReference>
<keyword evidence="4 6" id="KW-0539">Nucleus</keyword>
<evidence type="ECO:0000256" key="4">
    <source>
        <dbReference type="ARBA" id="ARBA00023242"/>
    </source>
</evidence>
<dbReference type="GO" id="GO:0001682">
    <property type="term" value="P:tRNA 5'-leader removal"/>
    <property type="evidence" value="ECO:0007669"/>
    <property type="project" value="InterPro"/>
</dbReference>
<comment type="function">
    <text evidence="6">Component of ribonuclease P, a protein complex that generates mature tRNA molecules by cleaving their 5'-ends.</text>
</comment>
<dbReference type="PIRSF" id="PIRSF023803">
    <property type="entry name" value="Ribonuclease_P_prd"/>
    <property type="match status" value="1"/>
</dbReference>
<keyword evidence="8" id="KW-1185">Reference proteome</keyword>
<evidence type="ECO:0000256" key="5">
    <source>
        <dbReference type="ARBA" id="ARBA00044198"/>
    </source>
</evidence>
<comment type="subcellular location">
    <subcellularLocation>
        <location evidence="6">Nucleus</location>
        <location evidence="6">Nucleolus</location>
    </subcellularLocation>
</comment>
<dbReference type="AlphaFoldDB" id="A0A8S4Q5U2"/>
<comment type="caution">
    <text evidence="7">The sequence shown here is derived from an EMBL/GenBank/DDBJ whole genome shotgun (WGS) entry which is preliminary data.</text>
</comment>
<dbReference type="OrthoDB" id="24745at2759"/>
<evidence type="ECO:0000313" key="8">
    <source>
        <dbReference type="Proteomes" id="UP000749559"/>
    </source>
</evidence>
<dbReference type="InterPro" id="IPR016819">
    <property type="entry name" value="RNase_P/MRP_POP5"/>
</dbReference>
<evidence type="ECO:0000256" key="3">
    <source>
        <dbReference type="ARBA" id="ARBA00022694"/>
    </source>
</evidence>
<dbReference type="InterPro" id="IPR002759">
    <property type="entry name" value="Pop5/Rpp14/Rnp2-like"/>
</dbReference>
<organism evidence="7 8">
    <name type="scientific">Owenia fusiformis</name>
    <name type="common">Polychaete worm</name>
    <dbReference type="NCBI Taxonomy" id="6347"/>
    <lineage>
        <taxon>Eukaryota</taxon>
        <taxon>Metazoa</taxon>
        <taxon>Spiralia</taxon>
        <taxon>Lophotrochozoa</taxon>
        <taxon>Annelida</taxon>
        <taxon>Polychaeta</taxon>
        <taxon>Sedentaria</taxon>
        <taxon>Canalipalpata</taxon>
        <taxon>Sabellida</taxon>
        <taxon>Oweniida</taxon>
        <taxon>Oweniidae</taxon>
        <taxon>Owenia</taxon>
    </lineage>
</organism>
<dbReference type="InterPro" id="IPR038085">
    <property type="entry name" value="Rnp2-like_sf"/>
</dbReference>
<evidence type="ECO:0000256" key="1">
    <source>
        <dbReference type="ARBA" id="ARBA00010800"/>
    </source>
</evidence>
<dbReference type="Gene3D" id="3.30.70.3250">
    <property type="entry name" value="Ribonuclease P, Pop5 subunit"/>
    <property type="match status" value="1"/>
</dbReference>
<dbReference type="GO" id="GO:0005730">
    <property type="term" value="C:nucleolus"/>
    <property type="evidence" value="ECO:0007669"/>
    <property type="project" value="UniProtKB-SubCell"/>
</dbReference>
<dbReference type="SUPFAM" id="SSF160350">
    <property type="entry name" value="Rnp2-like"/>
    <property type="match status" value="1"/>
</dbReference>
<evidence type="ECO:0000313" key="7">
    <source>
        <dbReference type="EMBL" id="CAH1801199.1"/>
    </source>
</evidence>
<evidence type="ECO:0000256" key="6">
    <source>
        <dbReference type="PIRNR" id="PIRNR023803"/>
    </source>
</evidence>
<dbReference type="GO" id="GO:0030677">
    <property type="term" value="C:ribonuclease P complex"/>
    <property type="evidence" value="ECO:0007669"/>
    <property type="project" value="InterPro"/>
</dbReference>
<dbReference type="PANTHER" id="PTHR48414">
    <property type="entry name" value="POP5 HOMOLOG, RIBONUCLEASE P_MRP SUBUNIT"/>
    <property type="match status" value="1"/>
</dbReference>
<keyword evidence="2" id="KW-0698">rRNA processing</keyword>
<dbReference type="GO" id="GO:0006364">
    <property type="term" value="P:rRNA processing"/>
    <property type="evidence" value="ECO:0007669"/>
    <property type="project" value="UniProtKB-KW"/>
</dbReference>
<gene>
    <name evidence="7" type="ORF">OFUS_LOCUS25011</name>
</gene>
<sequence>MVRLKNRYLLCEIMFPLEDKRLVHDINVKTLRYQIGQAIQTLHGTYGRGLLQQSLKVNYINTYTNTVLIRGKRGAHKLLWSAITTIKKIGNFDCFFRLIHLGGTIRSCQKSLIQHNKKRLAQILPSIHNEGEKLQIRQSIMNSTQKLEKPHEQDYMFIKNKQNIDAISTDSDELESD</sequence>
<dbReference type="Pfam" id="PF01900">
    <property type="entry name" value="RNase_P_Rpp14"/>
    <property type="match status" value="1"/>
</dbReference>
<accession>A0A8S4Q5U2</accession>
<dbReference type="Proteomes" id="UP000749559">
    <property type="component" value="Unassembled WGS sequence"/>
</dbReference>
<comment type="similarity">
    <text evidence="1 6">Belongs to the eukaryotic/archaeal RNase P protein component 2 family.</text>
</comment>
<dbReference type="PANTHER" id="PTHR48414:SF1">
    <property type="entry name" value="POP5 HOMOLOG, RIBONUCLEASE P_MRP SUBUNIT"/>
    <property type="match status" value="1"/>
</dbReference>
<reference evidence="7" key="1">
    <citation type="submission" date="2022-03" db="EMBL/GenBank/DDBJ databases">
        <authorList>
            <person name="Martin C."/>
        </authorList>
    </citation>
    <scope>NUCLEOTIDE SEQUENCE</scope>
</reference>
<protein>
    <recommendedName>
        <fullName evidence="5 6">Ribonuclease P/MRP protein subunit POP5</fullName>
    </recommendedName>
</protein>
<keyword evidence="3 6" id="KW-0819">tRNA processing</keyword>
<proteinExistence type="inferred from homology"/>
<evidence type="ECO:0000256" key="2">
    <source>
        <dbReference type="ARBA" id="ARBA00022552"/>
    </source>
</evidence>
<dbReference type="EMBL" id="CAIIXF020000012">
    <property type="protein sequence ID" value="CAH1801199.1"/>
    <property type="molecule type" value="Genomic_DNA"/>
</dbReference>